<evidence type="ECO:0000256" key="5">
    <source>
        <dbReference type="ARBA" id="ARBA00023239"/>
    </source>
</evidence>
<dbReference type="InterPro" id="IPR036008">
    <property type="entry name" value="Aconitase_4Fe-4S_dom"/>
</dbReference>
<accession>A0A942T4J7</accession>
<dbReference type="PANTHER" id="PTHR43822:SF2">
    <property type="entry name" value="HOMOACONITASE, MITOCHONDRIAL"/>
    <property type="match status" value="1"/>
</dbReference>
<protein>
    <recommendedName>
        <fullName evidence="1">aconitate hydratase</fullName>
        <ecNumber evidence="1">4.2.1.3</ecNumber>
    </recommendedName>
</protein>
<dbReference type="EMBL" id="JAGYPE020000009">
    <property type="protein sequence ID" value="MCH6265307.1"/>
    <property type="molecule type" value="Genomic_DNA"/>
</dbReference>
<dbReference type="GO" id="GO:0046872">
    <property type="term" value="F:metal ion binding"/>
    <property type="evidence" value="ECO:0007669"/>
    <property type="project" value="UniProtKB-KW"/>
</dbReference>
<keyword evidence="10" id="KW-1185">Reference proteome</keyword>
<dbReference type="GO" id="GO:0043436">
    <property type="term" value="P:oxoacid metabolic process"/>
    <property type="evidence" value="ECO:0007669"/>
    <property type="project" value="UniProtKB-ARBA"/>
</dbReference>
<evidence type="ECO:0000256" key="1">
    <source>
        <dbReference type="ARBA" id="ARBA00012926"/>
    </source>
</evidence>
<evidence type="ECO:0000313" key="9">
    <source>
        <dbReference type="EMBL" id="MCH6265307.1"/>
    </source>
</evidence>
<evidence type="ECO:0000256" key="6">
    <source>
        <dbReference type="ARBA" id="ARBA00023501"/>
    </source>
</evidence>
<keyword evidence="3" id="KW-0408">Iron</keyword>
<name>A0A942T4J7_9BACI</name>
<dbReference type="EC" id="4.2.1.3" evidence="1"/>
<feature type="domain" description="Aconitase/3-isopropylmalate dehydratase large subunit alpha/beta/alpha" evidence="7">
    <location>
        <begin position="56"/>
        <end position="285"/>
    </location>
</feature>
<reference evidence="8" key="1">
    <citation type="submission" date="2021-05" db="EMBL/GenBank/DDBJ databases">
        <title>Novel Bacillus species.</title>
        <authorList>
            <person name="Liu G."/>
        </authorList>
    </citation>
    <scope>NUCLEOTIDE SEQUENCE</scope>
    <source>
        <strain evidence="8 10">FJAT-50051</strain>
    </source>
</reference>
<keyword evidence="5" id="KW-0456">Lyase</keyword>
<evidence type="ECO:0000256" key="2">
    <source>
        <dbReference type="ARBA" id="ARBA00022723"/>
    </source>
</evidence>
<gene>
    <name evidence="9" type="ORF">KHB02_007165</name>
    <name evidence="8" type="ORF">KHB02_31930</name>
</gene>
<dbReference type="Pfam" id="PF00330">
    <property type="entry name" value="Aconitase"/>
    <property type="match status" value="1"/>
</dbReference>
<evidence type="ECO:0000256" key="4">
    <source>
        <dbReference type="ARBA" id="ARBA00023014"/>
    </source>
</evidence>
<keyword evidence="2" id="KW-0479">Metal-binding</keyword>
<evidence type="ECO:0000313" key="10">
    <source>
        <dbReference type="Proteomes" id="UP000677265"/>
    </source>
</evidence>
<dbReference type="InterPro" id="IPR001030">
    <property type="entry name" value="Acoase/IPM_deHydtase_lsu_aba"/>
</dbReference>
<dbReference type="InterPro" id="IPR050067">
    <property type="entry name" value="IPM_dehydratase_rel_enz"/>
</dbReference>
<comment type="catalytic activity">
    <reaction evidence="6">
        <text>citrate = D-threo-isocitrate</text>
        <dbReference type="Rhea" id="RHEA:10336"/>
        <dbReference type="ChEBI" id="CHEBI:15562"/>
        <dbReference type="ChEBI" id="CHEBI:16947"/>
        <dbReference type="EC" id="4.2.1.3"/>
    </reaction>
</comment>
<organism evidence="8">
    <name type="scientific">Neobacillus citreus</name>
    <dbReference type="NCBI Taxonomy" id="2833578"/>
    <lineage>
        <taxon>Bacteria</taxon>
        <taxon>Bacillati</taxon>
        <taxon>Bacillota</taxon>
        <taxon>Bacilli</taxon>
        <taxon>Bacillales</taxon>
        <taxon>Bacillaceae</taxon>
        <taxon>Neobacillus</taxon>
    </lineage>
</organism>
<sequence length="428" mass="46261">MGMTLTEKILARVAGKEVVKPGEELMVSPDYVLAYDFPGYTDRIEKQMKDEFGIKKVKHPEKFVLFIDHMTPTITAKEEAFHEQTRRFAKEQGITLYERKGIGHQMARELGYATPGAFLFHYDGHVSALGSLGALAIGNRRYLFEAYFSEKVMVQVPGSVKVTLTGIPKKGVTARDIYNYIQSKIGPDGCLNNVLEIDGSSISHLSIDARAIICGLAMFVGAVSAIVVPDAKVEEYLQDRALNEFSLIKPDSDAKYENEYVIDLTDLEPLVVLPPSPANIAPLSKVAGIKIDQGYIGSCVGGTIDDMRVAASILKGRKVSSNFKLNIIPSSNELMHQASEEGLLSIFLEAGAFIAAPSCDFCFGRSGTISAGQKALSTATLNVPGRMGSTDAEIFLVSSATVAASAIDGVITDPRKYMDTGDLINSKG</sequence>
<dbReference type="AlphaFoldDB" id="A0A942T4J7"/>
<dbReference type="EMBL" id="JAGYPE010000006">
    <property type="protein sequence ID" value="MBS4186004.1"/>
    <property type="molecule type" value="Genomic_DNA"/>
</dbReference>
<dbReference type="PANTHER" id="PTHR43822">
    <property type="entry name" value="HOMOACONITASE, MITOCHONDRIAL-RELATED"/>
    <property type="match status" value="1"/>
</dbReference>
<dbReference type="InterPro" id="IPR015931">
    <property type="entry name" value="Acnase/IPM_dHydase_lsu_aba_1/3"/>
</dbReference>
<evidence type="ECO:0000259" key="7">
    <source>
        <dbReference type="Pfam" id="PF00330"/>
    </source>
</evidence>
<dbReference type="GO" id="GO:0051536">
    <property type="term" value="F:iron-sulfur cluster binding"/>
    <property type="evidence" value="ECO:0007669"/>
    <property type="project" value="UniProtKB-KW"/>
</dbReference>
<dbReference type="RefSeq" id="WP_213145806.1">
    <property type="nucleotide sequence ID" value="NZ_JAGYPE020000009.1"/>
</dbReference>
<dbReference type="SUPFAM" id="SSF53732">
    <property type="entry name" value="Aconitase iron-sulfur domain"/>
    <property type="match status" value="1"/>
</dbReference>
<evidence type="ECO:0000256" key="3">
    <source>
        <dbReference type="ARBA" id="ARBA00023004"/>
    </source>
</evidence>
<dbReference type="GO" id="GO:0003994">
    <property type="term" value="F:aconitate hydratase activity"/>
    <property type="evidence" value="ECO:0007669"/>
    <property type="project" value="UniProtKB-EC"/>
</dbReference>
<proteinExistence type="predicted"/>
<comment type="caution">
    <text evidence="8">The sequence shown here is derived from an EMBL/GenBank/DDBJ whole genome shotgun (WGS) entry which is preliminary data.</text>
</comment>
<evidence type="ECO:0000313" key="8">
    <source>
        <dbReference type="EMBL" id="MBS4186004.1"/>
    </source>
</evidence>
<dbReference type="Gene3D" id="3.30.499.10">
    <property type="entry name" value="Aconitase, domain 3"/>
    <property type="match status" value="2"/>
</dbReference>
<dbReference type="Proteomes" id="UP000677265">
    <property type="component" value="Unassembled WGS sequence"/>
</dbReference>
<keyword evidence="4" id="KW-0411">Iron-sulfur</keyword>